<feature type="domain" description="UBA" evidence="18">
    <location>
        <begin position="1166"/>
        <end position="1205"/>
    </location>
</feature>
<feature type="region of interest" description="Disordered" evidence="17">
    <location>
        <begin position="618"/>
        <end position="754"/>
    </location>
</feature>
<feature type="domain" description="Ubiquitin-like" evidence="19">
    <location>
        <begin position="785"/>
        <end position="854"/>
    </location>
</feature>
<dbReference type="CDD" id="cd01796">
    <property type="entry name" value="Ubl_Ddi1_like"/>
    <property type="match status" value="1"/>
</dbReference>
<evidence type="ECO:0000256" key="4">
    <source>
        <dbReference type="ARBA" id="ARBA00009136"/>
    </source>
</evidence>
<evidence type="ECO:0000256" key="15">
    <source>
        <dbReference type="ARBA" id="ARBA00061274"/>
    </source>
</evidence>
<sequence>MSKVKPTDDKGTPTKEYRYVTEISQMMFVFGEVQDPLTETVNLVEDIVRGQVVEILIQARQLAARKGARNVSPEDLIFLIRYDRGKVNRLRTYLGWKDVRKNAKQDGDGAGAAEVDIDEGQADEATAKPRKMTVKLPWDIMTVYSEVLRTGANAKEDEDEDEDEVEAHEDSIARLREADEATRRMTREEYVHYSECRSASFTYRKAKRFREFINLPAYLDIKPNDDTIDILGFLAFEMVRALCVGGLAVKRALEESYQAVEITGAKRKAPSTESTTESPGKRRRSSSPESGGAWGSVPGSSLFLPPPEARRALRPAHIQEAFAKMQRDWAHQRGSGMRNWRGGLLAMSSQQPLRVNSRPTLSRVPSGTAPATLPEVHVIVRLPYNRPPDAPLPPPQVTNLQVIWSAEKEKVLWDELSRPRTNLNAINWPGLSAQLDVPVPYLLYRAKAKYEEDLRGLQGIRQGPLSAGAATSTPAQSPADDRPTGLSAQRAITGRMISNHSNPLSPSASTPTSAPRRLSSSGQTGSRWSRGSNASIHTVIQPTTTAPPTARMPKLNPVLTPLRTATGSRPSTPSSGRSTPSGTDSEVEREAKREAQREEADQLAQKLKELQRKMGSGTFGFATARPKHAENSPTPSVSASQTRSQAATVSLPRAQRSSVTPTAAMMADPSGTPTSASASASMSQGDSVPDIPSSASNSRTRLPAQVSRRATSVGTGRSPSIVSEARDRGPVGRARAYEAGSGQVSSASSFSDLSDTDMSASALEDALMSNNFKSTAASRIWLPTMQISFVTDTGETYSLEVDPSMEMESLMVLLEAECGIPVSEQSITLDGRNLTDPKATVGGSGVQDGAMLHLRRKAVIAGRTTAHDEEMMRLQILGDPALMRQLRETQPELANAVQNDPQRFAQLLRQHRERQREAELAQQREIAALNADPYNVDAQQRIEETIRQQAVLENMEHAMEYSPEFFGRVTMLYIPVEVNGVPVKAFVDSGAQQTIMSPECAEGCGLLRLLDKRFAGIAKGVGTAQILGRVHSAQLKLADLHLPCAFTIMEGRDVDLLFGLDMLKAHQACIDLEKNVLRIQGREVKFLAEHELPNKARLDTSAELEGASNTGTPSATNPGPTAQPSPSSNTPAPQFPGGGNTLGTAPNPSRGPAHTPSPARRPQPVSFPEQSIEVLIGLGATREQAVQLLQAARGNIEVAASLLFQ</sequence>
<keyword evidence="7" id="KW-0963">Cytoplasm</keyword>
<feature type="compositionally biased region" description="Acidic residues" evidence="17">
    <location>
        <begin position="156"/>
        <end position="167"/>
    </location>
</feature>
<evidence type="ECO:0000259" key="19">
    <source>
        <dbReference type="PROSITE" id="PS50053"/>
    </source>
</evidence>
<keyword evidence="11" id="KW-0805">Transcription regulation</keyword>
<evidence type="ECO:0000256" key="2">
    <source>
        <dbReference type="ARBA" id="ARBA00004123"/>
    </source>
</evidence>
<dbReference type="SMART" id="SM00165">
    <property type="entry name" value="UBA"/>
    <property type="match status" value="1"/>
</dbReference>
<gene>
    <name evidence="20" type="ORF">CTheo_3309</name>
</gene>
<dbReference type="SUPFAM" id="SSF46934">
    <property type="entry name" value="UBA-like"/>
    <property type="match status" value="1"/>
</dbReference>
<evidence type="ECO:0000256" key="14">
    <source>
        <dbReference type="ARBA" id="ARBA00023242"/>
    </source>
</evidence>
<dbReference type="FunFam" id="1.10.20.10:FF:000023">
    <property type="entry name" value="transcription initiation protein SPT3 homolog"/>
    <property type="match status" value="1"/>
</dbReference>
<evidence type="ECO:0000256" key="16">
    <source>
        <dbReference type="SAM" id="Coils"/>
    </source>
</evidence>
<accession>A0A5N5QPS2</accession>
<feature type="compositionally biased region" description="Low complexity" evidence="17">
    <location>
        <begin position="503"/>
        <end position="515"/>
    </location>
</feature>
<dbReference type="GO" id="GO:0005634">
    <property type="term" value="C:nucleus"/>
    <property type="evidence" value="ECO:0007669"/>
    <property type="project" value="UniProtKB-SubCell"/>
</dbReference>
<keyword evidence="8" id="KW-0645">Protease</keyword>
<dbReference type="Pfam" id="PF09668">
    <property type="entry name" value="Asp_protease"/>
    <property type="match status" value="1"/>
</dbReference>
<dbReference type="InterPro" id="IPR019103">
    <property type="entry name" value="Peptidase_aspartic_DDI1-type"/>
</dbReference>
<keyword evidence="16" id="KW-0175">Coiled coil</keyword>
<evidence type="ECO:0000256" key="12">
    <source>
        <dbReference type="ARBA" id="ARBA00023159"/>
    </source>
</evidence>
<keyword evidence="12" id="KW-0010">Activator</keyword>
<keyword evidence="14" id="KW-0539">Nucleus</keyword>
<evidence type="ECO:0000256" key="5">
    <source>
        <dbReference type="ARBA" id="ARBA00011128"/>
    </source>
</evidence>
<feature type="region of interest" description="Disordered" evidence="17">
    <location>
        <begin position="1097"/>
        <end position="1165"/>
    </location>
</feature>
<dbReference type="SUPFAM" id="SSF54236">
    <property type="entry name" value="Ubiquitin-like"/>
    <property type="match status" value="1"/>
</dbReference>
<dbReference type="OrthoDB" id="66982at2759"/>
<dbReference type="PROSITE" id="PS50030">
    <property type="entry name" value="UBA"/>
    <property type="match status" value="1"/>
</dbReference>
<dbReference type="PROSITE" id="PS50053">
    <property type="entry name" value="UBIQUITIN_2"/>
    <property type="match status" value="1"/>
</dbReference>
<comment type="subunit">
    <text evidence="5">Binds ubiquitin and polyubiquitinated proteins.</text>
</comment>
<comment type="subcellular location">
    <subcellularLocation>
        <location evidence="3">Cytoplasm</location>
    </subcellularLocation>
    <subcellularLocation>
        <location evidence="2">Nucleus</location>
    </subcellularLocation>
</comment>
<evidence type="ECO:0000313" key="21">
    <source>
        <dbReference type="Proteomes" id="UP000383932"/>
    </source>
</evidence>
<feature type="compositionally biased region" description="Low complexity" evidence="17">
    <location>
        <begin position="667"/>
        <end position="687"/>
    </location>
</feature>
<feature type="region of interest" description="Disordered" evidence="17">
    <location>
        <begin position="264"/>
        <end position="300"/>
    </location>
</feature>
<proteinExistence type="inferred from homology"/>
<evidence type="ECO:0000256" key="13">
    <source>
        <dbReference type="ARBA" id="ARBA00023163"/>
    </source>
</evidence>
<dbReference type="SMART" id="SM00213">
    <property type="entry name" value="UBQ"/>
    <property type="match status" value="1"/>
</dbReference>
<feature type="compositionally biased region" description="Basic and acidic residues" evidence="17">
    <location>
        <begin position="586"/>
        <end position="602"/>
    </location>
</feature>
<dbReference type="Gene3D" id="1.10.10.2570">
    <property type="match status" value="1"/>
</dbReference>
<dbReference type="InterPro" id="IPR015940">
    <property type="entry name" value="UBA"/>
</dbReference>
<evidence type="ECO:0000256" key="9">
    <source>
        <dbReference type="ARBA" id="ARBA00022750"/>
    </source>
</evidence>
<dbReference type="InterPro" id="IPR009060">
    <property type="entry name" value="UBA-like_sf"/>
</dbReference>
<evidence type="ECO:0000256" key="3">
    <source>
        <dbReference type="ARBA" id="ARBA00004496"/>
    </source>
</evidence>
<dbReference type="GO" id="GO:0006366">
    <property type="term" value="P:transcription by RNA polymerase II"/>
    <property type="evidence" value="ECO:0007669"/>
    <property type="project" value="InterPro"/>
</dbReference>
<dbReference type="Pfam" id="PF18388">
    <property type="entry name" value="ATG29_N"/>
    <property type="match status" value="1"/>
</dbReference>
<dbReference type="Gene3D" id="3.10.20.90">
    <property type="entry name" value="Phosphatidylinositol 3-kinase Catalytic Subunit, Chain A, domain 1"/>
    <property type="match status" value="1"/>
</dbReference>
<evidence type="ECO:0000259" key="18">
    <source>
        <dbReference type="PROSITE" id="PS50030"/>
    </source>
</evidence>
<dbReference type="InterPro" id="IPR021109">
    <property type="entry name" value="Peptidase_aspartic_dom_sf"/>
</dbReference>
<comment type="function">
    <text evidence="1">Probable aspartic protease. May be involved in the regulation of exocytosis. Acts as a linker between the 19S proteasome and polyubiquitinated proteins via UBA domain interactions with ubiquitin for their subsequent degradation. Required for S-phase checkpoint control.</text>
</comment>
<dbReference type="CDD" id="cd05479">
    <property type="entry name" value="RP_DDI"/>
    <property type="match status" value="1"/>
</dbReference>
<feature type="region of interest" description="Disordered" evidence="17">
    <location>
        <begin position="152"/>
        <end position="171"/>
    </location>
</feature>
<evidence type="ECO:0000313" key="20">
    <source>
        <dbReference type="EMBL" id="KAB5593227.1"/>
    </source>
</evidence>
<evidence type="ECO:0000256" key="11">
    <source>
        <dbReference type="ARBA" id="ARBA00023015"/>
    </source>
</evidence>
<dbReference type="GO" id="GO:0006357">
    <property type="term" value="P:regulation of transcription by RNA polymerase II"/>
    <property type="evidence" value="ECO:0007669"/>
    <property type="project" value="UniProtKB-ARBA"/>
</dbReference>
<dbReference type="InterPro" id="IPR040666">
    <property type="entry name" value="Atg29_N"/>
</dbReference>
<feature type="compositionally biased region" description="Polar residues" evidence="17">
    <location>
        <begin position="631"/>
        <end position="648"/>
    </location>
</feature>
<dbReference type="SUPFAM" id="SSF47113">
    <property type="entry name" value="Histone-fold"/>
    <property type="match status" value="1"/>
</dbReference>
<dbReference type="Gene3D" id="1.10.8.10">
    <property type="entry name" value="DNA helicase RuvA subunit, C-terminal domain"/>
    <property type="match status" value="1"/>
</dbReference>
<protein>
    <recommendedName>
        <fullName evidence="6">DNA damage-inducible protein 1</fullName>
    </recommendedName>
</protein>
<evidence type="ECO:0000256" key="8">
    <source>
        <dbReference type="ARBA" id="ARBA00022670"/>
    </source>
</evidence>
<reference evidence="20 21" key="1">
    <citation type="journal article" date="2019" name="Fungal Biol. Biotechnol.">
        <title>Draft genome sequence of fastidious pathogen Ceratobasidium theobromae, which causes vascular-streak dieback in Theobroma cacao.</title>
        <authorList>
            <person name="Ali S.S."/>
            <person name="Asman A."/>
            <person name="Shao J."/>
            <person name="Firmansyah A.P."/>
            <person name="Susilo A.W."/>
            <person name="Rosmana A."/>
            <person name="McMahon P."/>
            <person name="Junaid M."/>
            <person name="Guest D."/>
            <person name="Kheng T.Y."/>
            <person name="Meinhardt L.W."/>
            <person name="Bailey B.A."/>
        </authorList>
    </citation>
    <scope>NUCLEOTIDE SEQUENCE [LARGE SCALE GENOMIC DNA]</scope>
    <source>
        <strain evidence="20 21">CT2</strain>
    </source>
</reference>
<feature type="compositionally biased region" description="Polar residues" evidence="17">
    <location>
        <begin position="518"/>
        <end position="541"/>
    </location>
</feature>
<dbReference type="GO" id="GO:0046982">
    <property type="term" value="F:protein heterodimerization activity"/>
    <property type="evidence" value="ECO:0007669"/>
    <property type="project" value="InterPro"/>
</dbReference>
<dbReference type="CDD" id="cd14310">
    <property type="entry name" value="UBA_cnDdi1_like"/>
    <property type="match status" value="1"/>
</dbReference>
<comment type="caution">
    <text evidence="20">The sequence shown here is derived from an EMBL/GenBank/DDBJ whole genome shotgun (WGS) entry which is preliminary data.</text>
</comment>
<dbReference type="InterPro" id="IPR000626">
    <property type="entry name" value="Ubiquitin-like_dom"/>
</dbReference>
<dbReference type="GO" id="GO:0004190">
    <property type="term" value="F:aspartic-type endopeptidase activity"/>
    <property type="evidence" value="ECO:0007669"/>
    <property type="project" value="UniProtKB-KW"/>
</dbReference>
<dbReference type="AlphaFoldDB" id="A0A5N5QPS2"/>
<dbReference type="GO" id="GO:0000124">
    <property type="term" value="C:SAGA complex"/>
    <property type="evidence" value="ECO:0007669"/>
    <property type="project" value="UniProtKB-ARBA"/>
</dbReference>
<dbReference type="CDD" id="cd22926">
    <property type="entry name" value="HFD_SPT3"/>
    <property type="match status" value="1"/>
</dbReference>
<dbReference type="PANTHER" id="PTHR12917">
    <property type="entry name" value="ASPARTYL PROTEASE DDI-RELATED"/>
    <property type="match status" value="1"/>
</dbReference>
<feature type="compositionally biased region" description="Low complexity" evidence="17">
    <location>
        <begin position="739"/>
        <end position="754"/>
    </location>
</feature>
<keyword evidence="13" id="KW-0804">Transcription</keyword>
<dbReference type="PANTHER" id="PTHR12917:SF1">
    <property type="entry name" value="AT13091P"/>
    <property type="match status" value="1"/>
</dbReference>
<feature type="compositionally biased region" description="Polar residues" evidence="17">
    <location>
        <begin position="1107"/>
        <end position="1132"/>
    </location>
</feature>
<evidence type="ECO:0000256" key="6">
    <source>
        <dbReference type="ARBA" id="ARBA00021491"/>
    </source>
</evidence>
<evidence type="ECO:0000256" key="10">
    <source>
        <dbReference type="ARBA" id="ARBA00022801"/>
    </source>
</evidence>
<keyword evidence="9" id="KW-0064">Aspartyl protease</keyword>
<keyword evidence="10" id="KW-0378">Hydrolase</keyword>
<evidence type="ECO:0000256" key="17">
    <source>
        <dbReference type="SAM" id="MobiDB-lite"/>
    </source>
</evidence>
<evidence type="ECO:0000256" key="7">
    <source>
        <dbReference type="ARBA" id="ARBA00022490"/>
    </source>
</evidence>
<dbReference type="InterPro" id="IPR029071">
    <property type="entry name" value="Ubiquitin-like_domsf"/>
</dbReference>
<dbReference type="InterPro" id="IPR033882">
    <property type="entry name" value="DDI1_N"/>
</dbReference>
<dbReference type="InterPro" id="IPR009072">
    <property type="entry name" value="Histone-fold"/>
</dbReference>
<feature type="compositionally biased region" description="Polar residues" evidence="17">
    <location>
        <begin position="708"/>
        <end position="721"/>
    </location>
</feature>
<feature type="coiled-coil region" evidence="16">
    <location>
        <begin position="904"/>
        <end position="955"/>
    </location>
</feature>
<dbReference type="Gene3D" id="2.40.70.10">
    <property type="entry name" value="Acid Proteases"/>
    <property type="match status" value="1"/>
</dbReference>
<dbReference type="InterPro" id="IPR003195">
    <property type="entry name" value="TFIID_TAF13"/>
</dbReference>
<dbReference type="SUPFAM" id="SSF50630">
    <property type="entry name" value="Acid proteases"/>
    <property type="match status" value="1"/>
</dbReference>
<dbReference type="Pfam" id="PF00240">
    <property type="entry name" value="ubiquitin"/>
    <property type="match status" value="1"/>
</dbReference>
<dbReference type="Pfam" id="PF02269">
    <property type="entry name" value="TFIID-18kDa"/>
    <property type="match status" value="1"/>
</dbReference>
<dbReference type="EMBL" id="SSOP01000042">
    <property type="protein sequence ID" value="KAB5593227.1"/>
    <property type="molecule type" value="Genomic_DNA"/>
</dbReference>
<dbReference type="GO" id="GO:0005737">
    <property type="term" value="C:cytoplasm"/>
    <property type="evidence" value="ECO:0007669"/>
    <property type="project" value="UniProtKB-SubCell"/>
</dbReference>
<feature type="region of interest" description="Disordered" evidence="17">
    <location>
        <begin position="465"/>
        <end position="602"/>
    </location>
</feature>
<keyword evidence="21" id="KW-1185">Reference proteome</keyword>
<dbReference type="Gene3D" id="1.10.20.10">
    <property type="entry name" value="Histone, subunit A"/>
    <property type="match status" value="1"/>
</dbReference>
<evidence type="ECO:0000256" key="1">
    <source>
        <dbReference type="ARBA" id="ARBA00003231"/>
    </source>
</evidence>
<comment type="similarity">
    <text evidence="15">Belongs to the SPT3 family.</text>
</comment>
<organism evidence="20 21">
    <name type="scientific">Ceratobasidium theobromae</name>
    <dbReference type="NCBI Taxonomy" id="1582974"/>
    <lineage>
        <taxon>Eukaryota</taxon>
        <taxon>Fungi</taxon>
        <taxon>Dikarya</taxon>
        <taxon>Basidiomycota</taxon>
        <taxon>Agaricomycotina</taxon>
        <taxon>Agaricomycetes</taxon>
        <taxon>Cantharellales</taxon>
        <taxon>Ceratobasidiaceae</taxon>
        <taxon>Ceratobasidium</taxon>
    </lineage>
</organism>
<dbReference type="Proteomes" id="UP000383932">
    <property type="component" value="Unassembled WGS sequence"/>
</dbReference>
<comment type="similarity">
    <text evidence="4">Belongs to the DDI1 family.</text>
</comment>
<feature type="region of interest" description="Disordered" evidence="17">
    <location>
        <begin position="103"/>
        <end position="128"/>
    </location>
</feature>
<dbReference type="GO" id="GO:0006508">
    <property type="term" value="P:proteolysis"/>
    <property type="evidence" value="ECO:0007669"/>
    <property type="project" value="UniProtKB-KW"/>
</dbReference>
<name>A0A5N5QPS2_9AGAM</name>
<dbReference type="InterPro" id="IPR039362">
    <property type="entry name" value="ATG29_sf"/>
</dbReference>
<feature type="compositionally biased region" description="Low complexity" evidence="17">
    <location>
        <begin position="563"/>
        <end position="583"/>
    </location>
</feature>